<sequence length="277" mass="30133">MRAARTVRYPTLIWELMRVDGKLLTSLQCGREAPHPATKWSLPSMRSSIYRTTVPTGEQLLIDLGVAPLAEPKDIKQVRLTSGNDSYAFTVGKKGYHDKYRTAAVTGGREVAKTNAHGKEVWIASAEAGAWSFASFRGDYHDLLSIFGGTPSPGQVKSVYDKLTIVDSPGGMTVNGARSTLWTIVSHTTLVTVPGYGHILVGDHDRAKAMLPKYAGQRTTHGEIWRVPLTDRTAHTRPGDHSYVVASSGGVAEVFVAPYSQASDAEQLTWLKNIKIG</sequence>
<dbReference type="Proteomes" id="UP000662200">
    <property type="component" value="Unassembled WGS sequence"/>
</dbReference>
<accession>A0A8J3BMJ8</accession>
<dbReference type="AlphaFoldDB" id="A0A8J3BMJ8"/>
<evidence type="ECO:0000313" key="2">
    <source>
        <dbReference type="Proteomes" id="UP000662200"/>
    </source>
</evidence>
<gene>
    <name evidence="1" type="ORF">GCM10010124_13140</name>
</gene>
<name>A0A8J3BMJ8_9ACTN</name>
<proteinExistence type="predicted"/>
<keyword evidence="2" id="KW-1185">Reference proteome</keyword>
<organism evidence="1 2">
    <name type="scientific">Pilimelia terevasa</name>
    <dbReference type="NCBI Taxonomy" id="53372"/>
    <lineage>
        <taxon>Bacteria</taxon>
        <taxon>Bacillati</taxon>
        <taxon>Actinomycetota</taxon>
        <taxon>Actinomycetes</taxon>
        <taxon>Micromonosporales</taxon>
        <taxon>Micromonosporaceae</taxon>
        <taxon>Pilimelia</taxon>
    </lineage>
</organism>
<comment type="caution">
    <text evidence="1">The sequence shown here is derived from an EMBL/GenBank/DDBJ whole genome shotgun (WGS) entry which is preliminary data.</text>
</comment>
<reference evidence="1" key="1">
    <citation type="journal article" date="2014" name="Int. J. Syst. Evol. Microbiol.">
        <title>Complete genome sequence of Corynebacterium casei LMG S-19264T (=DSM 44701T), isolated from a smear-ripened cheese.</title>
        <authorList>
            <consortium name="US DOE Joint Genome Institute (JGI-PGF)"/>
            <person name="Walter F."/>
            <person name="Albersmeier A."/>
            <person name="Kalinowski J."/>
            <person name="Ruckert C."/>
        </authorList>
    </citation>
    <scope>NUCLEOTIDE SEQUENCE</scope>
    <source>
        <strain evidence="1">JCM 3091</strain>
    </source>
</reference>
<evidence type="ECO:0000313" key="1">
    <source>
        <dbReference type="EMBL" id="GGK22026.1"/>
    </source>
</evidence>
<protein>
    <submittedName>
        <fullName evidence="1">Uncharacterized protein</fullName>
    </submittedName>
</protein>
<dbReference type="EMBL" id="BMQC01000003">
    <property type="protein sequence ID" value="GGK22026.1"/>
    <property type="molecule type" value="Genomic_DNA"/>
</dbReference>
<reference evidence="1" key="2">
    <citation type="submission" date="2020-09" db="EMBL/GenBank/DDBJ databases">
        <authorList>
            <person name="Sun Q."/>
            <person name="Ohkuma M."/>
        </authorList>
    </citation>
    <scope>NUCLEOTIDE SEQUENCE</scope>
    <source>
        <strain evidence="1">JCM 3091</strain>
    </source>
</reference>